<protein>
    <submittedName>
        <fullName evidence="2">Uncharacterized protein</fullName>
    </submittedName>
</protein>
<comment type="caution">
    <text evidence="2">The sequence shown here is derived from an EMBL/GenBank/DDBJ whole genome shotgun (WGS) entry which is preliminary data.</text>
</comment>
<dbReference type="Proteomes" id="UP001172457">
    <property type="component" value="Chromosome 7"/>
</dbReference>
<proteinExistence type="predicted"/>
<dbReference type="EMBL" id="JARYMX010000007">
    <property type="protein sequence ID" value="KAJ9541729.1"/>
    <property type="molecule type" value="Genomic_DNA"/>
</dbReference>
<reference evidence="2" key="1">
    <citation type="submission" date="2023-03" db="EMBL/GenBank/DDBJ databases">
        <title>Chromosome-scale reference genome and RAD-based genetic map of yellow starthistle (Centaurea solstitialis) reveal putative structural variation and QTLs associated with invader traits.</title>
        <authorList>
            <person name="Reatini B."/>
            <person name="Cang F.A."/>
            <person name="Jiang Q."/>
            <person name="Mckibben M.T.W."/>
            <person name="Barker M.S."/>
            <person name="Rieseberg L.H."/>
            <person name="Dlugosch K.M."/>
        </authorList>
    </citation>
    <scope>NUCLEOTIDE SEQUENCE</scope>
    <source>
        <strain evidence="2">CAN-66</strain>
        <tissue evidence="2">Leaf</tissue>
    </source>
</reference>
<evidence type="ECO:0000313" key="2">
    <source>
        <dbReference type="EMBL" id="KAJ9541729.1"/>
    </source>
</evidence>
<gene>
    <name evidence="2" type="ORF">OSB04_028235</name>
</gene>
<keyword evidence="1" id="KW-1133">Transmembrane helix</keyword>
<dbReference type="AlphaFoldDB" id="A0AA38W916"/>
<keyword evidence="1" id="KW-0472">Membrane</keyword>
<keyword evidence="3" id="KW-1185">Reference proteome</keyword>
<sequence length="111" mass="12811">MVQWRYHKSLKATWELEAELNEKYPYFFEDRIPGTEWAKEASIEVKSSSSSSSRFVVESLWGSLMILLFSVMMVAEAVSLDASWSVSSRHLPYLLSLTHLTGFRSSTYFDD</sequence>
<feature type="transmembrane region" description="Helical" evidence="1">
    <location>
        <begin position="55"/>
        <end position="75"/>
    </location>
</feature>
<name>A0AA38W916_9ASTR</name>
<evidence type="ECO:0000313" key="3">
    <source>
        <dbReference type="Proteomes" id="UP001172457"/>
    </source>
</evidence>
<keyword evidence="1" id="KW-0812">Transmembrane</keyword>
<evidence type="ECO:0000256" key="1">
    <source>
        <dbReference type="SAM" id="Phobius"/>
    </source>
</evidence>
<accession>A0AA38W916</accession>
<organism evidence="2 3">
    <name type="scientific">Centaurea solstitialis</name>
    <name type="common">yellow star-thistle</name>
    <dbReference type="NCBI Taxonomy" id="347529"/>
    <lineage>
        <taxon>Eukaryota</taxon>
        <taxon>Viridiplantae</taxon>
        <taxon>Streptophyta</taxon>
        <taxon>Embryophyta</taxon>
        <taxon>Tracheophyta</taxon>
        <taxon>Spermatophyta</taxon>
        <taxon>Magnoliopsida</taxon>
        <taxon>eudicotyledons</taxon>
        <taxon>Gunneridae</taxon>
        <taxon>Pentapetalae</taxon>
        <taxon>asterids</taxon>
        <taxon>campanulids</taxon>
        <taxon>Asterales</taxon>
        <taxon>Asteraceae</taxon>
        <taxon>Carduoideae</taxon>
        <taxon>Cardueae</taxon>
        <taxon>Centaureinae</taxon>
        <taxon>Centaurea</taxon>
    </lineage>
</organism>